<dbReference type="OrthoDB" id="9921780at2"/>
<organism evidence="1 2">
    <name type="scientific">Stenotrophomonas koreensis</name>
    <dbReference type="NCBI Taxonomy" id="266128"/>
    <lineage>
        <taxon>Bacteria</taxon>
        <taxon>Pseudomonadati</taxon>
        <taxon>Pseudomonadota</taxon>
        <taxon>Gammaproteobacteria</taxon>
        <taxon>Lysobacterales</taxon>
        <taxon>Lysobacteraceae</taxon>
        <taxon>Stenotrophomonas</taxon>
    </lineage>
</organism>
<reference evidence="1 2" key="1">
    <citation type="submission" date="2015-05" db="EMBL/GenBank/DDBJ databases">
        <title>Genome sequencing and analysis of members of genus Stenotrophomonas.</title>
        <authorList>
            <person name="Patil P.P."/>
            <person name="Midha S."/>
            <person name="Patil P.B."/>
        </authorList>
    </citation>
    <scope>NUCLEOTIDE SEQUENCE [LARGE SCALE GENOMIC DNA]</scope>
    <source>
        <strain evidence="1 2">DSM 17805</strain>
    </source>
</reference>
<evidence type="ECO:0000313" key="2">
    <source>
        <dbReference type="Proteomes" id="UP000051254"/>
    </source>
</evidence>
<keyword evidence="2" id="KW-1185">Reference proteome</keyword>
<dbReference type="STRING" id="266128.ABB25_01040"/>
<dbReference type="PATRIC" id="fig|266128.3.peg.1277"/>
<dbReference type="EMBL" id="LDJH01000002">
    <property type="protein sequence ID" value="KRG60808.1"/>
    <property type="molecule type" value="Genomic_DNA"/>
</dbReference>
<accession>A0A0R0C6V9</accession>
<dbReference type="AlphaFoldDB" id="A0A0R0C6V9"/>
<dbReference type="Gene3D" id="1.10.3230.20">
    <property type="entry name" value="P22 tail accessory factor (Gp4)"/>
    <property type="match status" value="1"/>
</dbReference>
<sequence length="119" mass="13183">MATYRRDELIRRALRMLDVVSATEAPEAEDAADAEQYLQSMLETLHGDGLIPFDLDGDEIPAPFLIPLAQKLAHAMVAEYGVFGPREANLALWAADAQRTLYRLNAKPYAGSTLPAEYF</sequence>
<evidence type="ECO:0000313" key="1">
    <source>
        <dbReference type="EMBL" id="KRG60808.1"/>
    </source>
</evidence>
<dbReference type="RefSeq" id="WP_057662425.1">
    <property type="nucleotide sequence ID" value="NZ_LDJH01000002.1"/>
</dbReference>
<proteinExistence type="predicted"/>
<name>A0A0R0C6V9_9GAMM</name>
<comment type="caution">
    <text evidence="1">The sequence shown here is derived from an EMBL/GenBank/DDBJ whole genome shotgun (WGS) entry which is preliminary data.</text>
</comment>
<dbReference type="InterPro" id="IPR038258">
    <property type="entry name" value="Gp4_sf"/>
</dbReference>
<protein>
    <submittedName>
        <fullName evidence="1">Uncharacterized protein</fullName>
    </submittedName>
</protein>
<gene>
    <name evidence="1" type="ORF">ABB25_01040</name>
</gene>
<dbReference type="Proteomes" id="UP000051254">
    <property type="component" value="Unassembled WGS sequence"/>
</dbReference>